<sequence>MAIKTARSSMMGYDENQAKKPFLQSPFYLFFMGLYQHWQTWRMRRKAYYALHRMSEQQLKDIGLSCADIDNITRQRK</sequence>
<protein>
    <recommendedName>
        <fullName evidence="1">YjiS-like domain-containing protein</fullName>
    </recommendedName>
</protein>
<dbReference type="HOGENOM" id="CLU_201670_1_0_6"/>
<comment type="caution">
    <text evidence="2">The sequence shown here is derived from an EMBL/GenBank/DDBJ whole genome shotgun (WGS) entry which is preliminary data.</text>
</comment>
<evidence type="ECO:0000313" key="2">
    <source>
        <dbReference type="EMBL" id="EHM47721.1"/>
    </source>
</evidence>
<dbReference type="AlphaFoldDB" id="G9Y1K1"/>
<dbReference type="InterPro" id="IPR009506">
    <property type="entry name" value="YjiS-like"/>
</dbReference>
<proteinExistence type="predicted"/>
<organism evidence="2 3">
    <name type="scientific">Hafnia alvei ATCC 51873</name>
    <dbReference type="NCBI Taxonomy" id="1002364"/>
    <lineage>
        <taxon>Bacteria</taxon>
        <taxon>Pseudomonadati</taxon>
        <taxon>Pseudomonadota</taxon>
        <taxon>Gammaproteobacteria</taxon>
        <taxon>Enterobacterales</taxon>
        <taxon>Hafniaceae</taxon>
        <taxon>Hafnia</taxon>
    </lineage>
</organism>
<evidence type="ECO:0000259" key="1">
    <source>
        <dbReference type="Pfam" id="PF06568"/>
    </source>
</evidence>
<reference evidence="2 3" key="1">
    <citation type="submission" date="2011-08" db="EMBL/GenBank/DDBJ databases">
        <authorList>
            <person name="Weinstock G."/>
            <person name="Sodergren E."/>
            <person name="Clifton S."/>
            <person name="Fulton L."/>
            <person name="Fulton B."/>
            <person name="Courtney L."/>
            <person name="Fronick C."/>
            <person name="Harrison M."/>
            <person name="Strong C."/>
            <person name="Farmer C."/>
            <person name="Delahaunty K."/>
            <person name="Markovic C."/>
            <person name="Hall O."/>
            <person name="Minx P."/>
            <person name="Tomlinson C."/>
            <person name="Mitreva M."/>
            <person name="Hou S."/>
            <person name="Chen J."/>
            <person name="Wollam A."/>
            <person name="Pepin K.H."/>
            <person name="Johnson M."/>
            <person name="Bhonagiri V."/>
            <person name="Zhang X."/>
            <person name="Suruliraj S."/>
            <person name="Warren W."/>
            <person name="Chinwalla A."/>
            <person name="Mardis E.R."/>
            <person name="Wilson R.K."/>
        </authorList>
    </citation>
    <scope>NUCLEOTIDE SEQUENCE [LARGE SCALE GENOMIC DNA]</scope>
    <source>
        <strain evidence="2 3">ATCC 51873</strain>
    </source>
</reference>
<feature type="domain" description="YjiS-like" evidence="1">
    <location>
        <begin position="36"/>
        <end position="69"/>
    </location>
</feature>
<gene>
    <name evidence="2" type="ORF">HMPREF0454_00418</name>
</gene>
<dbReference type="Pfam" id="PF06568">
    <property type="entry name" value="YjiS-like"/>
    <property type="match status" value="1"/>
</dbReference>
<evidence type="ECO:0000313" key="3">
    <source>
        <dbReference type="Proteomes" id="UP000005959"/>
    </source>
</evidence>
<dbReference type="EMBL" id="AGCI01000009">
    <property type="protein sequence ID" value="EHM47721.1"/>
    <property type="molecule type" value="Genomic_DNA"/>
</dbReference>
<dbReference type="PATRIC" id="fig|1002364.3.peg.381"/>
<dbReference type="Proteomes" id="UP000005959">
    <property type="component" value="Unassembled WGS sequence"/>
</dbReference>
<name>G9Y1K1_HAFAL</name>
<accession>G9Y1K1</accession>